<dbReference type="Proteomes" id="UP000005226">
    <property type="component" value="Chromosome 17"/>
</dbReference>
<reference evidence="10 11" key="1">
    <citation type="journal article" date="2011" name="Genome Biol. Evol.">
        <title>Integration of the genetic map and genome assembly of fugu facilitates insights into distinct features of genome evolution in teleosts and mammals.</title>
        <authorList>
            <person name="Kai W."/>
            <person name="Kikuchi K."/>
            <person name="Tohari S."/>
            <person name="Chew A.K."/>
            <person name="Tay A."/>
            <person name="Fujiwara A."/>
            <person name="Hosoya S."/>
            <person name="Suetake H."/>
            <person name="Naruse K."/>
            <person name="Brenner S."/>
            <person name="Suzuki Y."/>
            <person name="Venkatesh B."/>
        </authorList>
    </citation>
    <scope>NUCLEOTIDE SEQUENCE [LARGE SCALE GENOMIC DNA]</scope>
</reference>
<proteinExistence type="inferred from homology"/>
<feature type="transmembrane region" description="Helical" evidence="9">
    <location>
        <begin position="153"/>
        <end position="174"/>
    </location>
</feature>
<keyword evidence="11" id="KW-1185">Reference proteome</keyword>
<reference evidence="10" key="2">
    <citation type="submission" date="2025-08" db="UniProtKB">
        <authorList>
            <consortium name="Ensembl"/>
        </authorList>
    </citation>
    <scope>IDENTIFICATION</scope>
</reference>
<evidence type="ECO:0000256" key="8">
    <source>
        <dbReference type="SAM" id="MobiDB-lite"/>
    </source>
</evidence>
<name>A0A674PH67_TAKRU</name>
<dbReference type="GO" id="GO:0005903">
    <property type="term" value="C:brush border"/>
    <property type="evidence" value="ECO:0007669"/>
    <property type="project" value="TreeGrafter"/>
</dbReference>
<evidence type="ECO:0000256" key="5">
    <source>
        <dbReference type="ARBA" id="ARBA00022989"/>
    </source>
</evidence>
<evidence type="ECO:0000256" key="3">
    <source>
        <dbReference type="ARBA" id="ARBA00022475"/>
    </source>
</evidence>
<sequence length="261" mass="28478">MLGSMLKGQVAPWSSFPFPFGWVTGYVAILVGAGMTIIVQSSSVFTSAITPLVAYPLSLGSNIGTTASVLAAMASPGDRRANALQISLVHFLFNISGIPLWYPVPCTRIPIRLAKGLGNVTASHRWFAVVYIVLCFFLLPLVVFSLSLAGRSVLVGVGAPLLTMLLIILLINILQKRKPVFLPPGLRSWSFLPLWARSLDPWDRVVEVFTAMCCCWCKCCHLAAAVEQERPEQRAAEREQQERQQRGGHEPCDVGRDAGGK</sequence>
<keyword evidence="7" id="KW-0739">Sodium transport</keyword>
<feature type="transmembrane region" description="Helical" evidence="9">
    <location>
        <begin position="126"/>
        <end position="147"/>
    </location>
</feature>
<evidence type="ECO:0000256" key="6">
    <source>
        <dbReference type="ARBA" id="ARBA00023136"/>
    </source>
</evidence>
<keyword evidence="5 9" id="KW-1133">Transmembrane helix</keyword>
<dbReference type="PANTHER" id="PTHR10010:SF47">
    <property type="entry name" value="SOLUTE CARRIER FAMILY 34 MEMBER 2A"/>
    <property type="match status" value="1"/>
</dbReference>
<evidence type="ECO:0000313" key="10">
    <source>
        <dbReference type="Ensembl" id="ENSTRUP00000085082.1"/>
    </source>
</evidence>
<feature type="region of interest" description="Disordered" evidence="8">
    <location>
        <begin position="233"/>
        <end position="261"/>
    </location>
</feature>
<evidence type="ECO:0000313" key="11">
    <source>
        <dbReference type="Proteomes" id="UP000005226"/>
    </source>
</evidence>
<evidence type="ECO:0000256" key="7">
    <source>
        <dbReference type="ARBA" id="ARBA00023201"/>
    </source>
</evidence>
<keyword evidence="4 9" id="KW-0812">Transmembrane</keyword>
<evidence type="ECO:0000256" key="2">
    <source>
        <dbReference type="ARBA" id="ARBA00005808"/>
    </source>
</evidence>
<keyword evidence="7" id="KW-0813">Transport</keyword>
<feature type="transmembrane region" description="Helical" evidence="9">
    <location>
        <begin position="20"/>
        <end position="40"/>
    </location>
</feature>
<keyword evidence="7" id="KW-0915">Sodium</keyword>
<keyword evidence="3" id="KW-1003">Cell membrane</keyword>
<feature type="transmembrane region" description="Helical" evidence="9">
    <location>
        <begin position="86"/>
        <end position="105"/>
    </location>
</feature>
<dbReference type="GO" id="GO:0005436">
    <property type="term" value="F:sodium:phosphate symporter activity"/>
    <property type="evidence" value="ECO:0007669"/>
    <property type="project" value="InterPro"/>
</dbReference>
<feature type="transmembrane region" description="Helical" evidence="9">
    <location>
        <begin position="52"/>
        <end position="74"/>
    </location>
</feature>
<dbReference type="GO" id="GO:0030643">
    <property type="term" value="P:intracellular phosphate ion homeostasis"/>
    <property type="evidence" value="ECO:0007669"/>
    <property type="project" value="TreeGrafter"/>
</dbReference>
<evidence type="ECO:0000256" key="1">
    <source>
        <dbReference type="ARBA" id="ARBA00004424"/>
    </source>
</evidence>
<dbReference type="PANTHER" id="PTHR10010">
    <property type="entry name" value="SOLUTE CARRIER FAMILY 34 SODIUM PHOSPHATE , MEMBER 2-RELATED"/>
    <property type="match status" value="1"/>
</dbReference>
<keyword evidence="6 9" id="KW-0472">Membrane</keyword>
<dbReference type="GO" id="GO:0016324">
    <property type="term" value="C:apical plasma membrane"/>
    <property type="evidence" value="ECO:0007669"/>
    <property type="project" value="UniProtKB-SubCell"/>
</dbReference>
<dbReference type="GO" id="GO:0031982">
    <property type="term" value="C:vesicle"/>
    <property type="evidence" value="ECO:0007669"/>
    <property type="project" value="TreeGrafter"/>
</dbReference>
<accession>A0A674PH67</accession>
<protein>
    <submittedName>
        <fullName evidence="10">Solute carrier family 34 member 2a</fullName>
    </submittedName>
</protein>
<comment type="similarity">
    <text evidence="2">Belongs to the SLC34A transporter family.</text>
</comment>
<dbReference type="AlphaFoldDB" id="A0A674PH67"/>
<dbReference type="OMA" id="FARTCCA"/>
<organism evidence="10 11">
    <name type="scientific">Takifugu rubripes</name>
    <name type="common">Japanese pufferfish</name>
    <name type="synonym">Fugu rubripes</name>
    <dbReference type="NCBI Taxonomy" id="31033"/>
    <lineage>
        <taxon>Eukaryota</taxon>
        <taxon>Metazoa</taxon>
        <taxon>Chordata</taxon>
        <taxon>Craniata</taxon>
        <taxon>Vertebrata</taxon>
        <taxon>Euteleostomi</taxon>
        <taxon>Actinopterygii</taxon>
        <taxon>Neopterygii</taxon>
        <taxon>Teleostei</taxon>
        <taxon>Neoteleostei</taxon>
        <taxon>Acanthomorphata</taxon>
        <taxon>Eupercaria</taxon>
        <taxon>Tetraodontiformes</taxon>
        <taxon>Tetradontoidea</taxon>
        <taxon>Tetraodontidae</taxon>
        <taxon>Takifugu</taxon>
    </lineage>
</organism>
<comment type="subcellular location">
    <subcellularLocation>
        <location evidence="1">Apical cell membrane</location>
        <topology evidence="1">Multi-pass membrane protein</topology>
    </subcellularLocation>
</comment>
<keyword evidence="7" id="KW-0406">Ion transport</keyword>
<dbReference type="Ensembl" id="ENSTRUT00000062760.1">
    <property type="protein sequence ID" value="ENSTRUP00000085082.1"/>
    <property type="gene ID" value="ENSTRUG00000028841.1"/>
</dbReference>
<evidence type="ECO:0000256" key="4">
    <source>
        <dbReference type="ARBA" id="ARBA00022692"/>
    </source>
</evidence>
<dbReference type="InterPro" id="IPR003841">
    <property type="entry name" value="Na/Pi_transpt"/>
</dbReference>
<reference evidence="10" key="3">
    <citation type="submission" date="2025-09" db="UniProtKB">
        <authorList>
            <consortium name="Ensembl"/>
        </authorList>
    </citation>
    <scope>IDENTIFICATION</scope>
</reference>
<dbReference type="GO" id="GO:0044341">
    <property type="term" value="P:sodium-dependent phosphate transport"/>
    <property type="evidence" value="ECO:0007669"/>
    <property type="project" value="InterPro"/>
</dbReference>
<dbReference type="InParanoid" id="A0A674PH67"/>
<evidence type="ECO:0000256" key="9">
    <source>
        <dbReference type="SAM" id="Phobius"/>
    </source>
</evidence>
<dbReference type="GeneTree" id="ENSGT00950000183177"/>